<comment type="cofactor">
    <cofactor evidence="1">
        <name>Zn(2+)</name>
        <dbReference type="ChEBI" id="CHEBI:29105"/>
    </cofactor>
</comment>
<dbReference type="PIRSF" id="PIRSF001123">
    <property type="entry name" value="PepA_GA"/>
    <property type="match status" value="1"/>
</dbReference>
<dbReference type="SUPFAM" id="SSF55031">
    <property type="entry name" value="Bacterial exopeptidase dimerisation domain"/>
    <property type="match status" value="1"/>
</dbReference>
<dbReference type="GO" id="GO:0045148">
    <property type="term" value="F:tripeptide aminopeptidase activity"/>
    <property type="evidence" value="ECO:0007669"/>
    <property type="project" value="UniProtKB-EC"/>
</dbReference>
<keyword evidence="4" id="KW-0862">Zinc</keyword>
<evidence type="ECO:0000256" key="3">
    <source>
        <dbReference type="ARBA" id="ARBA00022801"/>
    </source>
</evidence>
<dbReference type="Pfam" id="PF07687">
    <property type="entry name" value="M20_dimer"/>
    <property type="match status" value="1"/>
</dbReference>
<feature type="domain" description="Peptidase M20 dimerisation" evidence="6">
    <location>
        <begin position="188"/>
        <end position="280"/>
    </location>
</feature>
<comment type="similarity">
    <text evidence="5">Belongs to the peptidase M42 family.</text>
</comment>
<evidence type="ECO:0000259" key="6">
    <source>
        <dbReference type="Pfam" id="PF07687"/>
    </source>
</evidence>
<dbReference type="InterPro" id="IPR002933">
    <property type="entry name" value="Peptidase_M20"/>
</dbReference>
<reference evidence="7 8" key="1">
    <citation type="submission" date="2021-03" db="EMBL/GenBank/DDBJ databases">
        <title>Genomic Encyclopedia of Type Strains, Phase IV (KMG-IV): sequencing the most valuable type-strain genomes for metagenomic binning, comparative biology and taxonomic classification.</title>
        <authorList>
            <person name="Goeker M."/>
        </authorList>
    </citation>
    <scope>NUCLEOTIDE SEQUENCE [LARGE SCALE GENOMIC DNA]</scope>
    <source>
        <strain evidence="7 8">DSM 27563</strain>
    </source>
</reference>
<dbReference type="InterPro" id="IPR008007">
    <property type="entry name" value="Peptidase_M42"/>
</dbReference>
<dbReference type="SUPFAM" id="SSF53187">
    <property type="entry name" value="Zn-dependent exopeptidases"/>
    <property type="match status" value="1"/>
</dbReference>
<sequence length="377" mass="41739">MNNFNEKELLDILKDLLNIYSPTKNEKNVANHIVKFLEKLGAEIYLDNSFDKYDGNAPTIFAKIKGTLEGEGVTFSAHMDVVEPNEGLKIIHEGNIIKTDGTTTLGGDDKAGIAAILYSVKYIIENNIDHEDIYLVFTPGEEKGMLGARNINWEEVYKHINPAKNTIVVDNAGKAEYVAYQAPTCTNYLLKVKGRTAHAGLAPEEGINAIKIISEIVTNMKSGRIDELTTANVSEINSKFPTNVVPDMATAYGEIRSHSYEKVEELLKEYEKIGNTISKKYGGSFEIEAEKQYPLLNTKDDLKFAKEFIEVYKTVGVEASLQVIGGGSDANFFAGEGFNSIIIGVGMQKVHTTDEYLEVEELLKTTKALIEYLSQEA</sequence>
<dbReference type="Proteomes" id="UP001519306">
    <property type="component" value="Unassembled WGS sequence"/>
</dbReference>
<evidence type="ECO:0000256" key="5">
    <source>
        <dbReference type="PIRNR" id="PIRNR001123"/>
    </source>
</evidence>
<accession>A0ABS4KBZ3</accession>
<dbReference type="EMBL" id="JAGGLJ010000006">
    <property type="protein sequence ID" value="MBP2025297.1"/>
    <property type="molecule type" value="Genomic_DNA"/>
</dbReference>
<dbReference type="InterPro" id="IPR011650">
    <property type="entry name" value="Peptidase_M20_dimer"/>
</dbReference>
<evidence type="ECO:0000256" key="2">
    <source>
        <dbReference type="ARBA" id="ARBA00022723"/>
    </source>
</evidence>
<evidence type="ECO:0000256" key="4">
    <source>
        <dbReference type="ARBA" id="ARBA00022833"/>
    </source>
</evidence>
<dbReference type="Pfam" id="PF01546">
    <property type="entry name" value="Peptidase_M20"/>
    <property type="match status" value="1"/>
</dbReference>
<keyword evidence="7" id="KW-0687">Ribonucleoprotein</keyword>
<gene>
    <name evidence="7" type="ORF">J2Z71_000827</name>
</gene>
<dbReference type="Gene3D" id="3.30.70.360">
    <property type="match status" value="1"/>
</dbReference>
<dbReference type="Gene3D" id="3.40.630.10">
    <property type="entry name" value="Zn peptidases"/>
    <property type="match status" value="1"/>
</dbReference>
<keyword evidence="8" id="KW-1185">Reference proteome</keyword>
<evidence type="ECO:0000313" key="8">
    <source>
        <dbReference type="Proteomes" id="UP001519306"/>
    </source>
</evidence>
<dbReference type="InterPro" id="IPR036264">
    <property type="entry name" value="Bact_exopeptidase_dim_dom"/>
</dbReference>
<keyword evidence="7" id="KW-0645">Protease</keyword>
<keyword evidence="7" id="KW-0689">Ribosomal protein</keyword>
<proteinExistence type="inferred from homology"/>
<dbReference type="PANTHER" id="PTHR42994:SF2">
    <property type="entry name" value="PEPTIDASE"/>
    <property type="match status" value="1"/>
</dbReference>
<dbReference type="GO" id="GO:0005840">
    <property type="term" value="C:ribosome"/>
    <property type="evidence" value="ECO:0007669"/>
    <property type="project" value="UniProtKB-KW"/>
</dbReference>
<keyword evidence="3 7" id="KW-0378">Hydrolase</keyword>
<dbReference type="PANTHER" id="PTHR42994">
    <property type="entry name" value="PEPTIDASE T"/>
    <property type="match status" value="1"/>
</dbReference>
<protein>
    <submittedName>
        <fullName evidence="7">Tripeptide aminopeptidase</fullName>
        <ecNumber evidence="7">3.4.11.4</ecNumber>
    </submittedName>
</protein>
<dbReference type="RefSeq" id="WP_210060588.1">
    <property type="nucleotide sequence ID" value="NZ_JAGGLJ010000006.1"/>
</dbReference>
<dbReference type="EC" id="3.4.11.4" evidence="7"/>
<name>A0ABS4KBZ3_9FIRM</name>
<evidence type="ECO:0000256" key="1">
    <source>
        <dbReference type="ARBA" id="ARBA00001947"/>
    </source>
</evidence>
<organism evidence="7 8">
    <name type="scientific">Peptoniphilus stercorisuis</name>
    <dbReference type="NCBI Taxonomy" id="1436965"/>
    <lineage>
        <taxon>Bacteria</taxon>
        <taxon>Bacillati</taxon>
        <taxon>Bacillota</taxon>
        <taxon>Tissierellia</taxon>
        <taxon>Tissierellales</taxon>
        <taxon>Peptoniphilaceae</taxon>
        <taxon>Peptoniphilus</taxon>
    </lineage>
</organism>
<comment type="caution">
    <text evidence="7">The sequence shown here is derived from an EMBL/GenBank/DDBJ whole genome shotgun (WGS) entry which is preliminary data.</text>
</comment>
<keyword evidence="2" id="KW-0479">Metal-binding</keyword>
<keyword evidence="7" id="KW-0031">Aminopeptidase</keyword>
<evidence type="ECO:0000313" key="7">
    <source>
        <dbReference type="EMBL" id="MBP2025297.1"/>
    </source>
</evidence>